<comment type="caution">
    <text evidence="1">The sequence shown here is derived from an EMBL/GenBank/DDBJ whole genome shotgun (WGS) entry which is preliminary data.</text>
</comment>
<name>A0ABT5X791_9EURY</name>
<proteinExistence type="predicted"/>
<sequence length="93" mass="10759">MKSFTRIKKINSHEYIYEITPYYDKKKKKIRQKSKYLGKNVNGVAVKVRSADQIPKKVLSHGEFVPLKQIAEDLEMEKVLSGVVPGKEVWPIL</sequence>
<feature type="non-terminal residue" evidence="1">
    <location>
        <position position="93"/>
    </location>
</feature>
<dbReference type="Proteomes" id="UP001220010">
    <property type="component" value="Unassembled WGS sequence"/>
</dbReference>
<gene>
    <name evidence="1" type="ORF">P0O15_05190</name>
</gene>
<reference evidence="1 2" key="1">
    <citation type="submission" date="2023-03" db="EMBL/GenBank/DDBJ databases">
        <title>WGS of Methanotrichaceae archaeon Mx.</title>
        <authorList>
            <person name="Sorokin D.Y."/>
            <person name="Merkel A.Y."/>
        </authorList>
    </citation>
    <scope>NUCLEOTIDE SEQUENCE [LARGE SCALE GENOMIC DNA]</scope>
    <source>
        <strain evidence="1 2">Mx</strain>
    </source>
</reference>
<protein>
    <submittedName>
        <fullName evidence="1">IS1634 family transposase</fullName>
    </submittedName>
</protein>
<accession>A0ABT5X791</accession>
<keyword evidence="2" id="KW-1185">Reference proteome</keyword>
<evidence type="ECO:0000313" key="1">
    <source>
        <dbReference type="EMBL" id="MDF0590569.1"/>
    </source>
</evidence>
<organism evidence="1 2">
    <name type="scientific">Candidatus Methanocrinis natronophilus</name>
    <dbReference type="NCBI Taxonomy" id="3033396"/>
    <lineage>
        <taxon>Archaea</taxon>
        <taxon>Methanobacteriati</taxon>
        <taxon>Methanobacteriota</taxon>
        <taxon>Stenosarchaea group</taxon>
        <taxon>Methanomicrobia</taxon>
        <taxon>Methanotrichales</taxon>
        <taxon>Methanotrichaceae</taxon>
        <taxon>Methanocrinis</taxon>
    </lineage>
</organism>
<evidence type="ECO:0000313" key="2">
    <source>
        <dbReference type="Proteomes" id="UP001220010"/>
    </source>
</evidence>
<dbReference type="EMBL" id="JARFPK010000015">
    <property type="protein sequence ID" value="MDF0590569.1"/>
    <property type="molecule type" value="Genomic_DNA"/>
</dbReference>